<evidence type="ECO:0000256" key="3">
    <source>
        <dbReference type="ARBA" id="ARBA00022448"/>
    </source>
</evidence>
<dbReference type="InterPro" id="IPR010129">
    <property type="entry name" value="T1SS_HlyD"/>
</dbReference>
<dbReference type="Gene3D" id="2.40.50.100">
    <property type="match status" value="1"/>
</dbReference>
<dbReference type="InterPro" id="IPR059040">
    <property type="entry name" value="HH_CyaD-like"/>
</dbReference>
<reference evidence="14 15" key="1">
    <citation type="submission" date="2019-08" db="EMBL/GenBank/DDBJ databases">
        <title>Bradyrhizobium hipponensis sp. nov., a rhizobium isolated from a Lupinus angustifolius root nodule in Tunisia.</title>
        <authorList>
            <person name="Off K."/>
            <person name="Rejili M."/>
            <person name="Mars M."/>
            <person name="Brachmann A."/>
            <person name="Marin M."/>
        </authorList>
    </citation>
    <scope>NUCLEOTIDE SEQUENCE [LARGE SCALE GENOMIC DNA]</scope>
    <source>
        <strain evidence="15">aSej3</strain>
    </source>
</reference>
<sequence length="476" mass="52088">MKSANKIISFPKAKVRASAEETAFLPAALEIVETPASPAGRAVAVTIIAIFCFALTWAALGQIDIVASAPGKIIPSEGTKVVQPFEIGMVRAIHVRDGQTVKAGDVLIELNPRINESERDHLQADLTAAQLEIARLRAGLSNLENPLEAFHPPAGAPPDQVALQQNYLMKQIAEYQAKIAALERQRDQKEAERATIQATIDKLSTLIPIIQQRVDIRKASSDREYTSKFQYLEIVQLMVEQQRELVVQKSHLREADASVAALAEARRQAVAEFDRTLFGQLAEAERKADGLIHDVARSQQKINAQYLTAPIAGTVQQLAIHTVGGVVTPAQVLLALVPSDGRLEIEAMISNRDVGFVQRGQRAEIKVDTFNFTKYGLLHGDVLSVSHDAIVRNKPVDRANEKSPGADSTSSEPKDQDLSFAARVSLDRSQMQIDDKLINLTPGMAVTVEIKTGSRSVLSYLLSPLIRYGHDGLRER</sequence>
<organism evidence="14 15">
    <name type="scientific">Bradyrhizobium hipponense</name>
    <dbReference type="NCBI Taxonomy" id="2605638"/>
    <lineage>
        <taxon>Bacteria</taxon>
        <taxon>Pseudomonadati</taxon>
        <taxon>Pseudomonadota</taxon>
        <taxon>Alphaproteobacteria</taxon>
        <taxon>Hyphomicrobiales</taxon>
        <taxon>Nitrobacteraceae</taxon>
        <taxon>Bradyrhizobium</taxon>
    </lineage>
</organism>
<dbReference type="AlphaFoldDB" id="A0A5S4Y9L4"/>
<evidence type="ECO:0000256" key="7">
    <source>
        <dbReference type="ARBA" id="ARBA00022989"/>
    </source>
</evidence>
<evidence type="ECO:0000256" key="11">
    <source>
        <dbReference type="SAM" id="MobiDB-lite"/>
    </source>
</evidence>
<evidence type="ECO:0000256" key="4">
    <source>
        <dbReference type="ARBA" id="ARBA00022475"/>
    </source>
</evidence>
<keyword evidence="15" id="KW-1185">Reference proteome</keyword>
<evidence type="ECO:0000256" key="1">
    <source>
        <dbReference type="ARBA" id="ARBA00004377"/>
    </source>
</evidence>
<evidence type="ECO:0000313" key="14">
    <source>
        <dbReference type="EMBL" id="TYO60753.1"/>
    </source>
</evidence>
<proteinExistence type="inferred from homology"/>
<dbReference type="InterPro" id="IPR058982">
    <property type="entry name" value="Beta-barrel_AprE"/>
</dbReference>
<dbReference type="InterPro" id="IPR006144">
    <property type="entry name" value="Secretion_HlyD_CS"/>
</dbReference>
<accession>A0A5S4Y9L4</accession>
<protein>
    <recommendedName>
        <fullName evidence="9">Membrane fusion protein (MFP) family protein</fullName>
    </recommendedName>
</protein>
<keyword evidence="8 9" id="KW-0472">Membrane</keyword>
<dbReference type="EMBL" id="VSTH01000299">
    <property type="protein sequence ID" value="TYO60753.1"/>
    <property type="molecule type" value="Genomic_DNA"/>
</dbReference>
<keyword evidence="5 9" id="KW-0997">Cell inner membrane</keyword>
<dbReference type="Pfam" id="PF26002">
    <property type="entry name" value="Beta-barrel_AprE"/>
    <property type="match status" value="1"/>
</dbReference>
<keyword evidence="10" id="KW-0175">Coiled coil</keyword>
<evidence type="ECO:0000256" key="8">
    <source>
        <dbReference type="ARBA" id="ARBA00023136"/>
    </source>
</evidence>
<keyword evidence="7 9" id="KW-1133">Transmembrane helix</keyword>
<keyword evidence="6 9" id="KW-0812">Transmembrane</keyword>
<dbReference type="PRINTS" id="PR01490">
    <property type="entry name" value="RTXTOXIND"/>
</dbReference>
<feature type="coiled-coil region" evidence="10">
    <location>
        <begin position="165"/>
        <end position="202"/>
    </location>
</feature>
<evidence type="ECO:0000256" key="5">
    <source>
        <dbReference type="ARBA" id="ARBA00022519"/>
    </source>
</evidence>
<dbReference type="GO" id="GO:0005886">
    <property type="term" value="C:plasma membrane"/>
    <property type="evidence" value="ECO:0007669"/>
    <property type="project" value="UniProtKB-SubCell"/>
</dbReference>
<evidence type="ECO:0000256" key="9">
    <source>
        <dbReference type="RuleBase" id="RU365093"/>
    </source>
</evidence>
<name>A0A5S4Y9L4_9BRAD</name>
<dbReference type="Pfam" id="PF25988">
    <property type="entry name" value="HH_CyaD"/>
    <property type="match status" value="1"/>
</dbReference>
<evidence type="ECO:0000256" key="10">
    <source>
        <dbReference type="SAM" id="Coils"/>
    </source>
</evidence>
<evidence type="ECO:0000256" key="2">
    <source>
        <dbReference type="ARBA" id="ARBA00009477"/>
    </source>
</evidence>
<dbReference type="SUPFAM" id="SSF111369">
    <property type="entry name" value="HlyD-like secretion proteins"/>
    <property type="match status" value="1"/>
</dbReference>
<gene>
    <name evidence="14" type="ORF">FXV83_42130</name>
</gene>
<dbReference type="Gene3D" id="1.10.287.470">
    <property type="entry name" value="Helix hairpin bin"/>
    <property type="match status" value="1"/>
</dbReference>
<evidence type="ECO:0000256" key="6">
    <source>
        <dbReference type="ARBA" id="ARBA00022692"/>
    </source>
</evidence>
<feature type="transmembrane region" description="Helical" evidence="9">
    <location>
        <begin position="42"/>
        <end position="60"/>
    </location>
</feature>
<evidence type="ECO:0000313" key="15">
    <source>
        <dbReference type="Proteomes" id="UP000324797"/>
    </source>
</evidence>
<feature type="domain" description="CyaD-like alpha-helical hairpin" evidence="12">
    <location>
        <begin position="113"/>
        <end position="301"/>
    </location>
</feature>
<keyword evidence="3 9" id="KW-0813">Transport</keyword>
<dbReference type="PROSITE" id="PS00543">
    <property type="entry name" value="HLYD_FAMILY"/>
    <property type="match status" value="1"/>
</dbReference>
<evidence type="ECO:0000259" key="12">
    <source>
        <dbReference type="Pfam" id="PF25988"/>
    </source>
</evidence>
<dbReference type="GO" id="GO:0009306">
    <property type="term" value="P:protein secretion"/>
    <property type="evidence" value="ECO:0007669"/>
    <property type="project" value="InterPro"/>
</dbReference>
<dbReference type="Gene3D" id="2.40.30.170">
    <property type="match status" value="1"/>
</dbReference>
<evidence type="ECO:0000259" key="13">
    <source>
        <dbReference type="Pfam" id="PF26002"/>
    </source>
</evidence>
<comment type="similarity">
    <text evidence="2 9">Belongs to the membrane fusion protein (MFP) (TC 8.A.1) family.</text>
</comment>
<dbReference type="RefSeq" id="WP_148745871.1">
    <property type="nucleotide sequence ID" value="NZ_VSTH01000299.1"/>
</dbReference>
<comment type="caution">
    <text evidence="14">The sequence shown here is derived from an EMBL/GenBank/DDBJ whole genome shotgun (WGS) entry which is preliminary data.</text>
</comment>
<comment type="subcellular location">
    <subcellularLocation>
        <location evidence="1 9">Cell inner membrane</location>
        <topology evidence="1 9">Single-pass membrane protein</topology>
    </subcellularLocation>
</comment>
<feature type="domain" description="AprE-like beta-barrel" evidence="13">
    <location>
        <begin position="343"/>
        <end position="394"/>
    </location>
</feature>
<dbReference type="PANTHER" id="PTHR30386">
    <property type="entry name" value="MEMBRANE FUSION SUBUNIT OF EMRAB-TOLC MULTIDRUG EFFLUX PUMP"/>
    <property type="match status" value="1"/>
</dbReference>
<dbReference type="InterPro" id="IPR050739">
    <property type="entry name" value="MFP"/>
</dbReference>
<keyword evidence="4 9" id="KW-1003">Cell membrane</keyword>
<dbReference type="NCBIfam" id="TIGR01843">
    <property type="entry name" value="type_I_hlyD"/>
    <property type="match status" value="1"/>
</dbReference>
<feature type="region of interest" description="Disordered" evidence="11">
    <location>
        <begin position="394"/>
        <end position="417"/>
    </location>
</feature>
<dbReference type="PANTHER" id="PTHR30386:SF27">
    <property type="entry name" value="MEMBRANE FUSION PROTEIN (MFP) FAMILY PROTEIN"/>
    <property type="match status" value="1"/>
</dbReference>
<dbReference type="Proteomes" id="UP000324797">
    <property type="component" value="Unassembled WGS sequence"/>
</dbReference>